<feature type="compositionally biased region" description="Basic and acidic residues" evidence="2">
    <location>
        <begin position="1972"/>
        <end position="1991"/>
    </location>
</feature>
<comment type="caution">
    <text evidence="3">The sequence shown here is derived from an EMBL/GenBank/DDBJ whole genome shotgun (WGS) entry which is preliminary data.</text>
</comment>
<name>A0AAV2R2Q4_MEGNR</name>
<evidence type="ECO:0000313" key="3">
    <source>
        <dbReference type="EMBL" id="CAL4113452.1"/>
    </source>
</evidence>
<feature type="compositionally biased region" description="Basic residues" evidence="2">
    <location>
        <begin position="148"/>
        <end position="157"/>
    </location>
</feature>
<feature type="region of interest" description="Disordered" evidence="2">
    <location>
        <begin position="1270"/>
        <end position="1338"/>
    </location>
</feature>
<feature type="compositionally biased region" description="Low complexity" evidence="2">
    <location>
        <begin position="653"/>
        <end position="665"/>
    </location>
</feature>
<feature type="region of interest" description="Disordered" evidence="2">
    <location>
        <begin position="22"/>
        <end position="47"/>
    </location>
</feature>
<feature type="compositionally biased region" description="Basic and acidic residues" evidence="2">
    <location>
        <begin position="33"/>
        <end position="44"/>
    </location>
</feature>
<feature type="compositionally biased region" description="Basic and acidic residues" evidence="2">
    <location>
        <begin position="1287"/>
        <end position="1313"/>
    </location>
</feature>
<evidence type="ECO:0000256" key="1">
    <source>
        <dbReference type="SAM" id="Coils"/>
    </source>
</evidence>
<feature type="compositionally biased region" description="Basic and acidic residues" evidence="2">
    <location>
        <begin position="1320"/>
        <end position="1337"/>
    </location>
</feature>
<reference evidence="3 4" key="1">
    <citation type="submission" date="2024-05" db="EMBL/GenBank/DDBJ databases">
        <authorList>
            <person name="Wallberg A."/>
        </authorList>
    </citation>
    <scope>NUCLEOTIDE SEQUENCE [LARGE SCALE GENOMIC DNA]</scope>
</reference>
<feature type="region of interest" description="Disordered" evidence="2">
    <location>
        <begin position="1838"/>
        <end position="1991"/>
    </location>
</feature>
<organism evidence="3 4">
    <name type="scientific">Meganyctiphanes norvegica</name>
    <name type="common">Northern krill</name>
    <name type="synonym">Thysanopoda norvegica</name>
    <dbReference type="NCBI Taxonomy" id="48144"/>
    <lineage>
        <taxon>Eukaryota</taxon>
        <taxon>Metazoa</taxon>
        <taxon>Ecdysozoa</taxon>
        <taxon>Arthropoda</taxon>
        <taxon>Crustacea</taxon>
        <taxon>Multicrustacea</taxon>
        <taxon>Malacostraca</taxon>
        <taxon>Eumalacostraca</taxon>
        <taxon>Eucarida</taxon>
        <taxon>Euphausiacea</taxon>
        <taxon>Euphausiidae</taxon>
        <taxon>Meganyctiphanes</taxon>
    </lineage>
</organism>
<feature type="compositionally biased region" description="Basic and acidic residues" evidence="2">
    <location>
        <begin position="1849"/>
        <end position="1861"/>
    </location>
</feature>
<proteinExistence type="predicted"/>
<feature type="compositionally biased region" description="Basic and acidic residues" evidence="2">
    <location>
        <begin position="1704"/>
        <end position="1721"/>
    </location>
</feature>
<feature type="compositionally biased region" description="Basic and acidic residues" evidence="2">
    <location>
        <begin position="1596"/>
        <end position="1605"/>
    </location>
</feature>
<feature type="compositionally biased region" description="Low complexity" evidence="2">
    <location>
        <begin position="760"/>
        <end position="776"/>
    </location>
</feature>
<gene>
    <name evidence="3" type="ORF">MNOR_LOCUS20124</name>
</gene>
<feature type="compositionally biased region" description="Polar residues" evidence="2">
    <location>
        <begin position="199"/>
        <end position="215"/>
    </location>
</feature>
<feature type="compositionally biased region" description="Basic and acidic residues" evidence="2">
    <location>
        <begin position="1907"/>
        <end position="1925"/>
    </location>
</feature>
<accession>A0AAV2R2Q4</accession>
<feature type="compositionally biased region" description="Basic and acidic residues" evidence="2">
    <location>
        <begin position="1572"/>
        <end position="1581"/>
    </location>
</feature>
<dbReference type="Proteomes" id="UP001497623">
    <property type="component" value="Unassembled WGS sequence"/>
</dbReference>
<feature type="compositionally biased region" description="Polar residues" evidence="2">
    <location>
        <begin position="109"/>
        <end position="121"/>
    </location>
</feature>
<feature type="compositionally biased region" description="Polar residues" evidence="2">
    <location>
        <begin position="265"/>
        <end position="278"/>
    </location>
</feature>
<evidence type="ECO:0000313" key="4">
    <source>
        <dbReference type="Proteomes" id="UP001497623"/>
    </source>
</evidence>
<feature type="region of interest" description="Disordered" evidence="2">
    <location>
        <begin position="237"/>
        <end position="278"/>
    </location>
</feature>
<feature type="compositionally biased region" description="Polar residues" evidence="2">
    <location>
        <begin position="22"/>
        <end position="32"/>
    </location>
</feature>
<feature type="region of interest" description="Disordered" evidence="2">
    <location>
        <begin position="1572"/>
        <end position="1647"/>
    </location>
</feature>
<feature type="compositionally biased region" description="Basic and acidic residues" evidence="2">
    <location>
        <begin position="1878"/>
        <end position="1888"/>
    </location>
</feature>
<dbReference type="EMBL" id="CAXKWB010015355">
    <property type="protein sequence ID" value="CAL4113452.1"/>
    <property type="molecule type" value="Genomic_DNA"/>
</dbReference>
<feature type="compositionally biased region" description="Polar residues" evidence="2">
    <location>
        <begin position="304"/>
        <end position="313"/>
    </location>
</feature>
<feature type="compositionally biased region" description="Polar residues" evidence="2">
    <location>
        <begin position="1630"/>
        <end position="1639"/>
    </location>
</feature>
<feature type="compositionally biased region" description="Basic and acidic residues" evidence="2">
    <location>
        <begin position="696"/>
        <end position="714"/>
    </location>
</feature>
<feature type="region of interest" description="Disordered" evidence="2">
    <location>
        <begin position="75"/>
        <end position="222"/>
    </location>
</feature>
<feature type="coiled-coil region" evidence="1">
    <location>
        <begin position="1001"/>
        <end position="1050"/>
    </location>
</feature>
<feature type="region of interest" description="Disordered" evidence="2">
    <location>
        <begin position="291"/>
        <end position="329"/>
    </location>
</feature>
<feature type="compositionally biased region" description="Polar residues" evidence="2">
    <location>
        <begin position="677"/>
        <end position="689"/>
    </location>
</feature>
<feature type="coiled-coil region" evidence="1">
    <location>
        <begin position="1418"/>
        <end position="1445"/>
    </location>
</feature>
<keyword evidence="4" id="KW-1185">Reference proteome</keyword>
<feature type="compositionally biased region" description="Basic and acidic residues" evidence="2">
    <location>
        <begin position="1619"/>
        <end position="1629"/>
    </location>
</feature>
<feature type="compositionally biased region" description="Basic and acidic residues" evidence="2">
    <location>
        <begin position="476"/>
        <end position="490"/>
    </location>
</feature>
<keyword evidence="1" id="KW-0175">Coiled coil</keyword>
<feature type="compositionally biased region" description="Gly residues" evidence="2">
    <location>
        <begin position="91"/>
        <end position="101"/>
    </location>
</feature>
<feature type="region of interest" description="Disordered" evidence="2">
    <location>
        <begin position="476"/>
        <end position="513"/>
    </location>
</feature>
<evidence type="ECO:0000256" key="2">
    <source>
        <dbReference type="SAM" id="MobiDB-lite"/>
    </source>
</evidence>
<feature type="compositionally biased region" description="Basic and acidic residues" evidence="2">
    <location>
        <begin position="240"/>
        <end position="264"/>
    </location>
</feature>
<feature type="region of interest" description="Disordered" evidence="2">
    <location>
        <begin position="1704"/>
        <end position="1725"/>
    </location>
</feature>
<sequence length="1991" mass="228440">MVGWSRLFSDVVARATTAFLGTTPTPDAIRTQSVDRSETEDRHGIGTVYYRRRGSSLPPLDSVDSVIRGPSQEFDICINDNGQDHGQSRGRSGGRGSGGRGAGERGGSETTSRGNNRSQGSRGERPWRVSQVSPTPPVSHSISPAPQRPKRHEKRRKSGTDGGRDRTSSSGPQSKPEAPQPMVDEEGFTLVNRKGKQRAQPQKQATHIKNGNSSSKEPDIYNEVFPELLGTFTSVTLKSNYKEKDPLSEGKQSEATKQDDRPENNAESSKISNDNLLTDSVQVACEDVTVPHCEPSDKPRKDSQQLVNVSSGEKNSQDKNKQNDNVSPKTWDSYMQLIEAAEEEVGVKEEKKRRKEKSKKEYSICDVVSLSDDHISYSDFQSTQTIDDVEVSTNPKNFIDRRIKKQKLNSEQSSFESFETSDLLDYSEIERLFPPLDRPQPLGAEATEITDNVSQLSHGTVILGLMAGVSKEASDIRKPHEVIKDTESQSKKRKKKKKRLKEEPESSQNDSCDNELDELCKYIETKDKIQGNKEDSQSFLETINCDKKNNELGPESDKQAYTKVISEHFEDSFNSANSSRANDQVNKKLDVENEIEKQVKENCSNNDSSVIVCLISQNASRDNDQECKKLNLENETDINVSVNRDIADSPKLESNNSHNINIVNENENEKLNLENETGMNINESGSDSDSPMVDRFNSHNDSRVNEQENDKLNLESETGIDINESSSDSDSPMVDHFNSHNDSRVNKQENEKISLENETEININESSSDSDSPNETEIQVNENLYNTDSPILHFTSSISERIKEFNANSSQGESLECINENNSHDVTWKTNDKEKDISVDSNEHLSEEEVSWEIVSAQEIANPLNDLRKHEIERMKKDFGKHSDEDFDMLENELHSVEIEENKLISTEKSTISTMVAENKVSTGDTFLQNKQKELNDKHQETKDGSQIVTLDGAERKDEDIIELAKNNEKCTSVDLNDTYENPIKEGEKDYLKSVPDEDPIEKEIREAREKRKLKRMKENEMTEKDKIDKEQIRLTIEKVKQEREENRKQRFEEIKKETDQFWQVRENIHKKYATENKSNILSTAKTEKNKNISETNLNEKCSNNEGKSNNQMEEELIKDEELRNIISEDEDNNKEKQINEMERKNYVENESKEKVNINTIDYKTQNICNEVNKEKYKDETITVLIPDVEKCGGEKNFENQSFKNYATVSHLDKSKKYNYNENIDSDSKVEESKDNFEISKSCENCLRKTNSAPLQINKPENKNGSVLIKKSESNDTNANAEIKQVSSEHKLNKNILNERKHIKENKNETEKDKKKRKKSKEEKEKEHNIKEQEKKLRISALIRAAEEAEKERKRKYKEKSSEREKQLIEEIEALDKKIMEKEVQENVVEDEGEVQFDEELDAREKQLMDEIETFDKVIEERERIEKEQEDNREIKEKELKLISELKILDKAVNEAEVICKLNQIMECIETNKSHDNNIKSCKGNSQENVDRLDSHQIQNISEIGCEKENIQIELTEKHNEDIPEVAKSEHEIGYCNKKILGQLSHSNLLDENKISKQSDSEQQELSFWDTIKDKPDDKNSETTSKQQELGFWDTIMDKPDDKNSETTSDQQELSFWDTIKDKPDDKNSETTSEQQDDNTSNKEVQKKGLEGNIIDIKDINDIGMKEEENNKDKNINNIDIKKIEVSGKYKIENKDNVNKVDNSQEKVKECDEKEKEEIGKKRGVNMRRKRGEALIDDVKKEDKGKNPWGVMLKNHTRVVKFSNVIATDTKTEDNKEPELLVKTKVIQQKWQDKEELVKIDKNIQLRAKQKREQEIQAEKDKIFEEIMERRKRIKQLKNSCKSIDLEETENKESTVKDNSVKRKRRPRSNDCSSQTDTTKEPLNDNKEKKKKKLHGNTENTSEENSDLQKEVIHLHGDSENEEAVKSVPSGLFPAETPGDGVDFKDDSENDGGDEGTENSLSKRPKKRQTRARLDSLHLEIEDKAKENDDE</sequence>
<feature type="compositionally biased region" description="Acidic residues" evidence="2">
    <location>
        <begin position="1948"/>
        <end position="1957"/>
    </location>
</feature>
<feature type="non-terminal residue" evidence="3">
    <location>
        <position position="1991"/>
    </location>
</feature>
<feature type="region of interest" description="Disordered" evidence="2">
    <location>
        <begin position="648"/>
        <end position="776"/>
    </location>
</feature>
<feature type="compositionally biased region" description="Polar residues" evidence="2">
    <location>
        <begin position="130"/>
        <end position="144"/>
    </location>
</feature>
<feature type="compositionally biased region" description="Basic and acidic residues" evidence="2">
    <location>
        <begin position="737"/>
        <end position="755"/>
    </location>
</feature>
<feature type="compositionally biased region" description="Basic and acidic residues" evidence="2">
    <location>
        <begin position="158"/>
        <end position="167"/>
    </location>
</feature>
<feature type="compositionally biased region" description="Basic and acidic residues" evidence="2">
    <location>
        <begin position="294"/>
        <end position="303"/>
    </location>
</feature>
<protein>
    <submittedName>
        <fullName evidence="3">Uncharacterized protein</fullName>
    </submittedName>
</protein>